<evidence type="ECO:0000259" key="1">
    <source>
        <dbReference type="PROSITE" id="PS50181"/>
    </source>
</evidence>
<dbReference type="InterPro" id="IPR017451">
    <property type="entry name" value="F-box-assoc_interact_dom"/>
</dbReference>
<dbReference type="PANTHER" id="PTHR31111:SF125">
    <property type="entry name" value="F-BOX PROTEIN CPR30-LIKE"/>
    <property type="match status" value="1"/>
</dbReference>
<dbReference type="SMART" id="SM00256">
    <property type="entry name" value="FBOX"/>
    <property type="match status" value="1"/>
</dbReference>
<dbReference type="AlphaFoldDB" id="A0A251VH30"/>
<dbReference type="Proteomes" id="UP000215914">
    <property type="component" value="Chromosome 2"/>
</dbReference>
<evidence type="ECO:0000313" key="3">
    <source>
        <dbReference type="EMBL" id="OTG34589.1"/>
    </source>
</evidence>
<dbReference type="SUPFAM" id="SSF81383">
    <property type="entry name" value="F-box domain"/>
    <property type="match status" value="1"/>
</dbReference>
<dbReference type="InterPro" id="IPR013187">
    <property type="entry name" value="F-box-assoc_dom_typ3"/>
</dbReference>
<dbReference type="InterPro" id="IPR036047">
    <property type="entry name" value="F-box-like_dom_sf"/>
</dbReference>
<evidence type="ECO:0000313" key="4">
    <source>
        <dbReference type="Proteomes" id="UP000215914"/>
    </source>
</evidence>
<dbReference type="Pfam" id="PF00646">
    <property type="entry name" value="F-box"/>
    <property type="match status" value="1"/>
</dbReference>
<reference evidence="2 4" key="1">
    <citation type="journal article" date="2017" name="Nature">
        <title>The sunflower genome provides insights into oil metabolism, flowering and Asterid evolution.</title>
        <authorList>
            <person name="Badouin H."/>
            <person name="Gouzy J."/>
            <person name="Grassa C.J."/>
            <person name="Murat F."/>
            <person name="Staton S.E."/>
            <person name="Cottret L."/>
            <person name="Lelandais-Briere C."/>
            <person name="Owens G.L."/>
            <person name="Carrere S."/>
            <person name="Mayjonade B."/>
            <person name="Legrand L."/>
            <person name="Gill N."/>
            <person name="Kane N.C."/>
            <person name="Bowers J.E."/>
            <person name="Hubner S."/>
            <person name="Bellec A."/>
            <person name="Berard A."/>
            <person name="Berges H."/>
            <person name="Blanchet N."/>
            <person name="Boniface M.C."/>
            <person name="Brunel D."/>
            <person name="Catrice O."/>
            <person name="Chaidir N."/>
            <person name="Claudel C."/>
            <person name="Donnadieu C."/>
            <person name="Faraut T."/>
            <person name="Fievet G."/>
            <person name="Helmstetter N."/>
            <person name="King M."/>
            <person name="Knapp S.J."/>
            <person name="Lai Z."/>
            <person name="Le Paslier M.C."/>
            <person name="Lippi Y."/>
            <person name="Lorenzon L."/>
            <person name="Mandel J.R."/>
            <person name="Marage G."/>
            <person name="Marchand G."/>
            <person name="Marquand E."/>
            <person name="Bret-Mestries E."/>
            <person name="Morien E."/>
            <person name="Nambeesan S."/>
            <person name="Nguyen T."/>
            <person name="Pegot-Espagnet P."/>
            <person name="Pouilly N."/>
            <person name="Raftis F."/>
            <person name="Sallet E."/>
            <person name="Schiex T."/>
            <person name="Thomas J."/>
            <person name="Vandecasteele C."/>
            <person name="Vares D."/>
            <person name="Vear F."/>
            <person name="Vautrin S."/>
            <person name="Crespi M."/>
            <person name="Mangin B."/>
            <person name="Burke J.M."/>
            <person name="Salse J."/>
            <person name="Munos S."/>
            <person name="Vincourt P."/>
            <person name="Rieseberg L.H."/>
            <person name="Langlade N.B."/>
        </authorList>
    </citation>
    <scope>NUCLEOTIDE SEQUENCE [LARGE SCALE GENOMIC DNA]</scope>
    <source>
        <strain evidence="4">cv. SF193</strain>
        <tissue evidence="2">Leaves</tissue>
    </source>
</reference>
<dbReference type="PANTHER" id="PTHR31111">
    <property type="entry name" value="BNAA05G37150D PROTEIN-RELATED"/>
    <property type="match status" value="1"/>
</dbReference>
<dbReference type="InterPro" id="IPR001810">
    <property type="entry name" value="F-box_dom"/>
</dbReference>
<dbReference type="EMBL" id="CM007891">
    <property type="protein sequence ID" value="OTG34589.1"/>
    <property type="molecule type" value="Genomic_DNA"/>
</dbReference>
<protein>
    <submittedName>
        <fullName evidence="2 3">F-box domain-containing protein</fullName>
    </submittedName>
</protein>
<dbReference type="PROSITE" id="PS50181">
    <property type="entry name" value="FBOX"/>
    <property type="match status" value="1"/>
</dbReference>
<dbReference type="EMBL" id="MNCJ02000317">
    <property type="protein sequence ID" value="KAF5818741.1"/>
    <property type="molecule type" value="Genomic_DNA"/>
</dbReference>
<evidence type="ECO:0000313" key="2">
    <source>
        <dbReference type="EMBL" id="KAF5818741.1"/>
    </source>
</evidence>
<sequence>METLGEEKSTTSMVVNRSSKKPKISELPIDVIDGILSRLPVKSILQCKSVSKPWLSRISDPLFTKLYFTRSTADHRTALFISAYDSSTHKRHFLSAAHDGGPVTHLMTLDNPNYIHFSDPVHLNGLVFFTCTNWAYGKYNQYVLNPTTRKTFELPHPASLTDRGHGPHCYLFGFDESRNEHKILMVRRLLFPPKVDIMIFSMINYSWRKIDCECPVAFRWCTLYRDIYGSVCVNSVVYVMLRGSVDILAFDFRTEKFSMIGTLPGFVPRELTTSYTLDGKPLYNGNKVVLIKINGCIGVVCHDNVLLSNEMHIWRLQDYENRVWVREVITLPKPCVELDHPYPLNVSNMDEIIFSSGKVSGNVICLPIYNKKSKRCKVLRLTLGDGFLSPETVEFKQIKCYAESIMPL</sequence>
<dbReference type="OrthoDB" id="687122at2759"/>
<dbReference type="NCBIfam" id="TIGR01640">
    <property type="entry name" value="F_box_assoc_1"/>
    <property type="match status" value="1"/>
</dbReference>
<accession>A0A251VH30</accession>
<proteinExistence type="predicted"/>
<dbReference type="OMA" id="GHEWRRE"/>
<dbReference type="Gene3D" id="1.20.1280.50">
    <property type="match status" value="1"/>
</dbReference>
<name>A0A251VH30_HELAN</name>
<dbReference type="Pfam" id="PF08268">
    <property type="entry name" value="FBA_3"/>
    <property type="match status" value="1"/>
</dbReference>
<dbReference type="Gramene" id="mRNA:HanXRQr2_Chr02g0069561">
    <property type="protein sequence ID" value="CDS:HanXRQr2_Chr02g0069561.1"/>
    <property type="gene ID" value="HanXRQr2_Chr02g0069561"/>
</dbReference>
<dbReference type="CDD" id="cd22157">
    <property type="entry name" value="F-box_AtFBW1-like"/>
    <property type="match status" value="1"/>
</dbReference>
<feature type="domain" description="F-box" evidence="1">
    <location>
        <begin position="21"/>
        <end position="66"/>
    </location>
</feature>
<dbReference type="InParanoid" id="A0A251VH30"/>
<gene>
    <name evidence="3" type="ORF">HannXRQ_Chr02g0047491</name>
    <name evidence="2" type="ORF">HanXRQr2_Chr02g0069561</name>
</gene>
<dbReference type="FunCoup" id="A0A251VH30">
    <property type="interactions" value="851"/>
</dbReference>
<reference evidence="2" key="3">
    <citation type="submission" date="2020-06" db="EMBL/GenBank/DDBJ databases">
        <title>Helianthus annuus Genome sequencing and assembly Release 2.</title>
        <authorList>
            <person name="Gouzy J."/>
            <person name="Langlade N."/>
            <person name="Munos S."/>
        </authorList>
    </citation>
    <scope>NUCLEOTIDE SEQUENCE</scope>
    <source>
        <tissue evidence="2">Leaves</tissue>
    </source>
</reference>
<organism evidence="3 4">
    <name type="scientific">Helianthus annuus</name>
    <name type="common">Common sunflower</name>
    <dbReference type="NCBI Taxonomy" id="4232"/>
    <lineage>
        <taxon>Eukaryota</taxon>
        <taxon>Viridiplantae</taxon>
        <taxon>Streptophyta</taxon>
        <taxon>Embryophyta</taxon>
        <taxon>Tracheophyta</taxon>
        <taxon>Spermatophyta</taxon>
        <taxon>Magnoliopsida</taxon>
        <taxon>eudicotyledons</taxon>
        <taxon>Gunneridae</taxon>
        <taxon>Pentapetalae</taxon>
        <taxon>asterids</taxon>
        <taxon>campanulids</taxon>
        <taxon>Asterales</taxon>
        <taxon>Asteraceae</taxon>
        <taxon>Asteroideae</taxon>
        <taxon>Heliantheae alliance</taxon>
        <taxon>Heliantheae</taxon>
        <taxon>Helianthus</taxon>
    </lineage>
</organism>
<reference evidence="3" key="2">
    <citation type="submission" date="2017-02" db="EMBL/GenBank/DDBJ databases">
        <title>Sunflower complete genome.</title>
        <authorList>
            <person name="Langlade N."/>
            <person name="Munos S."/>
        </authorList>
    </citation>
    <scope>NUCLEOTIDE SEQUENCE [LARGE SCALE GENOMIC DNA]</scope>
    <source>
        <tissue evidence="3">Leaves</tissue>
    </source>
</reference>
<keyword evidence="4" id="KW-1185">Reference proteome</keyword>